<evidence type="ECO:0000256" key="1">
    <source>
        <dbReference type="ARBA" id="ARBA00022593"/>
    </source>
</evidence>
<dbReference type="STRING" id="1296120.A0A1B9GLT9"/>
<keyword evidence="1" id="KW-0962">Peroxisome biogenesis</keyword>
<dbReference type="Proteomes" id="UP000092666">
    <property type="component" value="Unassembled WGS sequence"/>
</dbReference>
<organism evidence="6 7">
    <name type="scientific">Kwoniella heveanensis BCC8398</name>
    <dbReference type="NCBI Taxonomy" id="1296120"/>
    <lineage>
        <taxon>Eukaryota</taxon>
        <taxon>Fungi</taxon>
        <taxon>Dikarya</taxon>
        <taxon>Basidiomycota</taxon>
        <taxon>Agaricomycotina</taxon>
        <taxon>Tremellomycetes</taxon>
        <taxon>Tremellales</taxon>
        <taxon>Cryptococcaceae</taxon>
        <taxon>Kwoniella</taxon>
    </lineage>
</organism>
<dbReference type="AlphaFoldDB" id="A0A1B9GLT9"/>
<dbReference type="Pfam" id="PF05648">
    <property type="entry name" value="PEX11"/>
    <property type="match status" value="1"/>
</dbReference>
<protein>
    <submittedName>
        <fullName evidence="6">Uncharacterized protein</fullName>
    </submittedName>
</protein>
<evidence type="ECO:0000256" key="4">
    <source>
        <dbReference type="ARBA" id="ARBA00046271"/>
    </source>
</evidence>
<reference evidence="7" key="2">
    <citation type="submission" date="2013-12" db="EMBL/GenBank/DDBJ databases">
        <title>Evolution of pathogenesis and genome organization in the Tremellales.</title>
        <authorList>
            <person name="Cuomo C."/>
            <person name="Litvintseva A."/>
            <person name="Heitman J."/>
            <person name="Chen Y."/>
            <person name="Sun S."/>
            <person name="Springer D."/>
            <person name="Dromer F."/>
            <person name="Young S."/>
            <person name="Zeng Q."/>
            <person name="Chapman S."/>
            <person name="Gujja S."/>
            <person name="Saif S."/>
            <person name="Birren B."/>
        </authorList>
    </citation>
    <scope>NUCLEOTIDE SEQUENCE [LARGE SCALE GENOMIC DNA]</scope>
    <source>
        <strain evidence="7">BCC8398</strain>
    </source>
</reference>
<proteinExistence type="predicted"/>
<name>A0A1B9GLT9_9TREE</name>
<gene>
    <name evidence="6" type="ORF">I316_06215</name>
</gene>
<dbReference type="GO" id="GO:0016559">
    <property type="term" value="P:peroxisome fission"/>
    <property type="evidence" value="ECO:0007669"/>
    <property type="project" value="InterPro"/>
</dbReference>
<evidence type="ECO:0000313" key="7">
    <source>
        <dbReference type="Proteomes" id="UP000092666"/>
    </source>
</evidence>
<dbReference type="GO" id="GO:0005778">
    <property type="term" value="C:peroxisomal membrane"/>
    <property type="evidence" value="ECO:0007669"/>
    <property type="project" value="UniProtKB-SubCell"/>
</dbReference>
<keyword evidence="2" id="KW-0472">Membrane</keyword>
<evidence type="ECO:0000256" key="3">
    <source>
        <dbReference type="ARBA" id="ARBA00023140"/>
    </source>
</evidence>
<accession>A0A1B9GLT9</accession>
<evidence type="ECO:0000313" key="6">
    <source>
        <dbReference type="EMBL" id="OCF32059.1"/>
    </source>
</evidence>
<dbReference type="InterPro" id="IPR008733">
    <property type="entry name" value="PEX11"/>
</dbReference>
<evidence type="ECO:0000256" key="2">
    <source>
        <dbReference type="ARBA" id="ARBA00023136"/>
    </source>
</evidence>
<reference evidence="6 7" key="1">
    <citation type="submission" date="2013-07" db="EMBL/GenBank/DDBJ databases">
        <title>The Genome Sequence of Cryptococcus heveanensis BCC8398.</title>
        <authorList>
            <consortium name="The Broad Institute Genome Sequencing Platform"/>
            <person name="Cuomo C."/>
            <person name="Litvintseva A."/>
            <person name="Chen Y."/>
            <person name="Heitman J."/>
            <person name="Sun S."/>
            <person name="Springer D."/>
            <person name="Dromer F."/>
            <person name="Young S.K."/>
            <person name="Zeng Q."/>
            <person name="Gargeya S."/>
            <person name="Fitzgerald M."/>
            <person name="Abouelleil A."/>
            <person name="Alvarado L."/>
            <person name="Berlin A.M."/>
            <person name="Chapman S.B."/>
            <person name="Dewar J."/>
            <person name="Goldberg J."/>
            <person name="Griggs A."/>
            <person name="Gujja S."/>
            <person name="Hansen M."/>
            <person name="Howarth C."/>
            <person name="Imamovic A."/>
            <person name="Larimer J."/>
            <person name="McCowan C."/>
            <person name="Murphy C."/>
            <person name="Pearson M."/>
            <person name="Priest M."/>
            <person name="Roberts A."/>
            <person name="Saif S."/>
            <person name="Shea T."/>
            <person name="Sykes S."/>
            <person name="Wortman J."/>
            <person name="Nusbaum C."/>
            <person name="Birren B."/>
        </authorList>
    </citation>
    <scope>NUCLEOTIDE SEQUENCE [LARGE SCALE GENOMIC DNA]</scope>
    <source>
        <strain evidence="6 7">BCC8398</strain>
    </source>
</reference>
<dbReference type="PANTHER" id="PTHR12652:SF19">
    <property type="entry name" value="PEROXISOMAL BIOGENESIS FACTOR 11"/>
    <property type="match status" value="1"/>
</dbReference>
<keyword evidence="7" id="KW-1185">Reference proteome</keyword>
<feature type="region of interest" description="Disordered" evidence="5">
    <location>
        <begin position="78"/>
        <end position="106"/>
    </location>
</feature>
<feature type="compositionally biased region" description="Basic and acidic residues" evidence="5">
    <location>
        <begin position="88"/>
        <end position="102"/>
    </location>
</feature>
<dbReference type="EMBL" id="KV700130">
    <property type="protein sequence ID" value="OCF32059.1"/>
    <property type="molecule type" value="Genomic_DNA"/>
</dbReference>
<feature type="region of interest" description="Disordered" evidence="5">
    <location>
        <begin position="139"/>
        <end position="167"/>
    </location>
</feature>
<evidence type="ECO:0000256" key="5">
    <source>
        <dbReference type="SAM" id="MobiDB-lite"/>
    </source>
</evidence>
<comment type="subcellular location">
    <subcellularLocation>
        <location evidence="4">Peroxisome membrane</location>
    </subcellularLocation>
</comment>
<dbReference type="OrthoDB" id="411017at2759"/>
<dbReference type="PANTHER" id="PTHR12652">
    <property type="entry name" value="PEROXISOMAL BIOGENESIS FACTOR 11"/>
    <property type="match status" value="1"/>
</dbReference>
<keyword evidence="3" id="KW-0576">Peroxisome</keyword>
<feature type="compositionally biased region" description="Basic and acidic residues" evidence="5">
    <location>
        <begin position="155"/>
        <end position="166"/>
    </location>
</feature>
<sequence>MLPDINLATNRYKHVGSSPSQTSISTLIVSPDISTYWREEVDHSSAWSDHPTPFVTTYDSSYGAKVSRDLGLTMDSHMQPSTSLEGSWRMDDRLSHHTRDSSSSKIDQIQVPQRDVIWDIQGSGIPSINRSVFGGGHLGHDQSFAGPNDESGGGGKEKEKERHGDKGAPLSTAVLAKVMDSSKGRDKILKCLQYSLKTYLYLLTIVAGIRPLSPWFRSNAKRVKIAISSLSLTRKCLLLLNPLHPLTDLLSPEPMSPRTLVSHLIDLFSALSDDIYCLSKLGLVGKRTGVVADQWANRFWLLTTIMGLYKLHLKTIPKIQNSPTPSSITSIASVESQRAKLSEARWTNRKLLADLVFVSYDVFELNWPVFEEPMKCFTGLLSGLISASKLYNAQWDASVGKG</sequence>